<keyword evidence="2" id="KW-1185">Reference proteome</keyword>
<name>A0AAQ4E249_AMBAM</name>
<accession>A0AAQ4E249</accession>
<organism evidence="1 2">
    <name type="scientific">Amblyomma americanum</name>
    <name type="common">Lone star tick</name>
    <dbReference type="NCBI Taxonomy" id="6943"/>
    <lineage>
        <taxon>Eukaryota</taxon>
        <taxon>Metazoa</taxon>
        <taxon>Ecdysozoa</taxon>
        <taxon>Arthropoda</taxon>
        <taxon>Chelicerata</taxon>
        <taxon>Arachnida</taxon>
        <taxon>Acari</taxon>
        <taxon>Parasitiformes</taxon>
        <taxon>Ixodida</taxon>
        <taxon>Ixodoidea</taxon>
        <taxon>Ixodidae</taxon>
        <taxon>Amblyomminae</taxon>
        <taxon>Amblyomma</taxon>
    </lineage>
</organism>
<dbReference type="Proteomes" id="UP001321473">
    <property type="component" value="Unassembled WGS sequence"/>
</dbReference>
<evidence type="ECO:0000313" key="2">
    <source>
        <dbReference type="Proteomes" id="UP001321473"/>
    </source>
</evidence>
<comment type="caution">
    <text evidence="1">The sequence shown here is derived from an EMBL/GenBank/DDBJ whole genome shotgun (WGS) entry which is preliminary data.</text>
</comment>
<sequence length="323" mass="36544">MSESFRRDSNLTLDTALANGRLKETIQRQQELGPTEEESEAWAVARKTTPGASTYCNSDIRQPTGRAVQKSDEDLQRCRFCGRSYQPRLKCPARAVWCNSCRAKGHFAVVSIDTPLTMRKSDSTITSENHITSTAHSHQEIGLTSTSGNLTSHPHREIGHHIHITKCDITTTSGNRTAQSHQKITSHPQHIHIRKSDSHPHQEITHHIHIRKSDITSTSGNRTSHPHQKIRRHIHIEKSDITSTSQNVTSQPRQEIGHHIHIRKSDITSASGNRTSHPHQEIRHHIRIRKSDITFTSGNRTSHSHHEIGHHIHIIKSDITFTS</sequence>
<proteinExistence type="predicted"/>
<gene>
    <name evidence="1" type="ORF">V5799_014746</name>
</gene>
<protein>
    <submittedName>
        <fullName evidence="1">Uncharacterized protein</fullName>
    </submittedName>
</protein>
<dbReference type="AlphaFoldDB" id="A0AAQ4E249"/>
<reference evidence="1 2" key="1">
    <citation type="journal article" date="2023" name="Arcadia Sci">
        <title>De novo assembly of a long-read Amblyomma americanum tick genome.</title>
        <authorList>
            <person name="Chou S."/>
            <person name="Poskanzer K.E."/>
            <person name="Rollins M."/>
            <person name="Thuy-Boun P.S."/>
        </authorList>
    </citation>
    <scope>NUCLEOTIDE SEQUENCE [LARGE SCALE GENOMIC DNA]</scope>
    <source>
        <strain evidence="1">F_SG_1</strain>
        <tissue evidence="1">Salivary glands</tissue>
    </source>
</reference>
<evidence type="ECO:0000313" key="1">
    <source>
        <dbReference type="EMBL" id="KAK8768789.1"/>
    </source>
</evidence>
<dbReference type="EMBL" id="JARKHS020023444">
    <property type="protein sequence ID" value="KAK8768789.1"/>
    <property type="molecule type" value="Genomic_DNA"/>
</dbReference>